<proteinExistence type="predicted"/>
<reference evidence="2" key="1">
    <citation type="journal article" date="2019" name="Int. J. Syst. Evol. Microbiol.">
        <title>The Global Catalogue of Microorganisms (GCM) 10K type strain sequencing project: providing services to taxonomists for standard genome sequencing and annotation.</title>
        <authorList>
            <consortium name="The Broad Institute Genomics Platform"/>
            <consortium name="The Broad Institute Genome Sequencing Center for Infectious Disease"/>
            <person name="Wu L."/>
            <person name="Ma J."/>
        </authorList>
    </citation>
    <scope>NUCLEOTIDE SEQUENCE [LARGE SCALE GENOMIC DNA]</scope>
    <source>
        <strain evidence="2">JCM 32206</strain>
    </source>
</reference>
<protein>
    <submittedName>
        <fullName evidence="1">Uncharacterized protein</fullName>
    </submittedName>
</protein>
<evidence type="ECO:0000313" key="1">
    <source>
        <dbReference type="EMBL" id="GAA4479693.1"/>
    </source>
</evidence>
<organism evidence="1 2">
    <name type="scientific">Rhodococcus olei</name>
    <dbReference type="NCBI Taxonomy" id="2161675"/>
    <lineage>
        <taxon>Bacteria</taxon>
        <taxon>Bacillati</taxon>
        <taxon>Actinomycetota</taxon>
        <taxon>Actinomycetes</taxon>
        <taxon>Mycobacteriales</taxon>
        <taxon>Nocardiaceae</taxon>
        <taxon>Rhodococcus</taxon>
    </lineage>
</organism>
<keyword evidence="2" id="KW-1185">Reference proteome</keyword>
<name>A0ABP8P121_9NOCA</name>
<accession>A0ABP8P121</accession>
<comment type="caution">
    <text evidence="1">The sequence shown here is derived from an EMBL/GenBank/DDBJ whole genome shotgun (WGS) entry which is preliminary data.</text>
</comment>
<gene>
    <name evidence="1" type="ORF">GCM10023094_25230</name>
</gene>
<dbReference type="Proteomes" id="UP001501183">
    <property type="component" value="Unassembled WGS sequence"/>
</dbReference>
<evidence type="ECO:0000313" key="2">
    <source>
        <dbReference type="Proteomes" id="UP001501183"/>
    </source>
</evidence>
<sequence>MKRLRIGQIFTDPKGPRELQHPDTTKLSLSAGTWTLDRASWVRPEYSCPDPGQVLGSRQCRHVAVDVAVSCSPVRLDLCEVSEAPESKQGGFEAGGDDAVVGV</sequence>
<dbReference type="EMBL" id="BAABFB010000041">
    <property type="protein sequence ID" value="GAA4479693.1"/>
    <property type="molecule type" value="Genomic_DNA"/>
</dbReference>